<evidence type="ECO:0000256" key="5">
    <source>
        <dbReference type="ARBA" id="ARBA00022989"/>
    </source>
</evidence>
<proteinExistence type="inferred from homology"/>
<comment type="similarity">
    <text evidence="7 8">Belongs to the MPDU1 (TC 2.A.43.3) family.</text>
</comment>
<dbReference type="GO" id="GO:0016020">
    <property type="term" value="C:membrane"/>
    <property type="evidence" value="ECO:0007669"/>
    <property type="project" value="UniProtKB-SubCell"/>
</dbReference>
<dbReference type="OrthoDB" id="271506at2759"/>
<dbReference type="GeneID" id="14874089"/>
<dbReference type="Proteomes" id="UP000007797">
    <property type="component" value="Unassembled WGS sequence"/>
</dbReference>
<keyword evidence="4" id="KW-0677">Repeat</keyword>
<dbReference type="InterPro" id="IPR016817">
    <property type="entry name" value="MannP-dilichol_defect-1"/>
</dbReference>
<evidence type="ECO:0000256" key="7">
    <source>
        <dbReference type="ARBA" id="ARBA00038475"/>
    </source>
</evidence>
<organism evidence="10 11">
    <name type="scientific">Cavenderia fasciculata</name>
    <name type="common">Slime mold</name>
    <name type="synonym">Dictyostelium fasciculatum</name>
    <dbReference type="NCBI Taxonomy" id="261658"/>
    <lineage>
        <taxon>Eukaryota</taxon>
        <taxon>Amoebozoa</taxon>
        <taxon>Evosea</taxon>
        <taxon>Eumycetozoa</taxon>
        <taxon>Dictyostelia</taxon>
        <taxon>Acytosteliales</taxon>
        <taxon>Cavenderiaceae</taxon>
        <taxon>Cavenderia</taxon>
    </lineage>
</organism>
<feature type="transmembrane region" description="Helical" evidence="9">
    <location>
        <begin position="86"/>
        <end position="105"/>
    </location>
</feature>
<dbReference type="PANTHER" id="PTHR12226:SF2">
    <property type="entry name" value="MANNOSE-P-DOLICHOL UTILIZATION DEFECT 1 PROTEIN"/>
    <property type="match status" value="1"/>
</dbReference>
<dbReference type="PANTHER" id="PTHR12226">
    <property type="entry name" value="MANNOSE-P-DOLICHOL UTILIZATION DEFECT 1 LEC35 -RELATED"/>
    <property type="match status" value="1"/>
</dbReference>
<dbReference type="OMA" id="LQVLYYW"/>
<evidence type="ECO:0000256" key="2">
    <source>
        <dbReference type="ARBA" id="ARBA00022448"/>
    </source>
</evidence>
<accession>F4PQN0</accession>
<evidence type="ECO:0000256" key="3">
    <source>
        <dbReference type="ARBA" id="ARBA00022692"/>
    </source>
</evidence>
<feature type="transmembrane region" description="Helical" evidence="9">
    <location>
        <begin position="198"/>
        <end position="219"/>
    </location>
</feature>
<dbReference type="Gene3D" id="1.20.1280.290">
    <property type="match status" value="2"/>
</dbReference>
<dbReference type="RefSeq" id="XP_004359047.1">
    <property type="nucleotide sequence ID" value="XM_004358990.1"/>
</dbReference>
<feature type="transmembrane region" description="Helical" evidence="9">
    <location>
        <begin position="61"/>
        <end position="80"/>
    </location>
</feature>
<keyword evidence="6 8" id="KW-0472">Membrane</keyword>
<reference evidence="11" key="1">
    <citation type="journal article" date="2011" name="Genome Res.">
        <title>Phylogeny-wide analysis of social amoeba genomes highlights ancient origins for complex intercellular communication.</title>
        <authorList>
            <person name="Heidel A.J."/>
            <person name="Lawal H.M."/>
            <person name="Felder M."/>
            <person name="Schilde C."/>
            <person name="Helps N.R."/>
            <person name="Tunggal B."/>
            <person name="Rivero F."/>
            <person name="John U."/>
            <person name="Schleicher M."/>
            <person name="Eichinger L."/>
            <person name="Platzer M."/>
            <person name="Noegel A.A."/>
            <person name="Schaap P."/>
            <person name="Gloeckner G."/>
        </authorList>
    </citation>
    <scope>NUCLEOTIDE SEQUENCE [LARGE SCALE GENOMIC DNA]</scope>
    <source>
        <strain evidence="11">SH3</strain>
    </source>
</reference>
<dbReference type="Pfam" id="PF04193">
    <property type="entry name" value="PQ-loop"/>
    <property type="match status" value="2"/>
</dbReference>
<dbReference type="STRING" id="1054147.F4PQN0"/>
<dbReference type="AlphaFoldDB" id="F4PQN0"/>
<protein>
    <recommendedName>
        <fullName evidence="8">Mannose-P-dolichol utilization defect 1 protein homolog</fullName>
    </recommendedName>
</protein>
<dbReference type="KEGG" id="dfa:DFA_01072"/>
<evidence type="ECO:0000256" key="4">
    <source>
        <dbReference type="ARBA" id="ARBA00022737"/>
    </source>
</evidence>
<evidence type="ECO:0000313" key="11">
    <source>
        <dbReference type="Proteomes" id="UP000007797"/>
    </source>
</evidence>
<dbReference type="InterPro" id="IPR006603">
    <property type="entry name" value="PQ-loop_rpt"/>
</dbReference>
<keyword evidence="2" id="KW-0813">Transport</keyword>
<evidence type="ECO:0000256" key="6">
    <source>
        <dbReference type="ARBA" id="ARBA00023136"/>
    </source>
</evidence>
<evidence type="ECO:0000256" key="1">
    <source>
        <dbReference type="ARBA" id="ARBA00004141"/>
    </source>
</evidence>
<sequence length="238" mass="26653">MEIYIDQANGIIRSYLGPEWDIGLLISKAIGYAIVFFSLILKVPQIQKLVSSKDPTGISRLSIVVETVGFTISMLAGWLLQYPFSTYGESVFIWIQNLIIVYLVFSYAKKINAVFFIGVLVYIISVVAVVQLHNKELVQNLQNLNIGIFIFSKIPQIVSVYKLKSVGQLSFVTSFLNLGGSLARVFTTLKEVNDFSVLAGFLTGATLNTIIVIQFLLYWNNKVPTRKVVSSDNKKKIR</sequence>
<dbReference type="EMBL" id="GL883010">
    <property type="protein sequence ID" value="EGG21197.1"/>
    <property type="molecule type" value="Genomic_DNA"/>
</dbReference>
<keyword evidence="11" id="KW-1185">Reference proteome</keyword>
<evidence type="ECO:0000256" key="8">
    <source>
        <dbReference type="PIRNR" id="PIRNR023381"/>
    </source>
</evidence>
<evidence type="ECO:0000313" key="10">
    <source>
        <dbReference type="EMBL" id="EGG21197.1"/>
    </source>
</evidence>
<dbReference type="PIRSF" id="PIRSF023381">
    <property type="entry name" value="MannP-dilichol_defect-1p"/>
    <property type="match status" value="1"/>
</dbReference>
<evidence type="ECO:0000256" key="9">
    <source>
        <dbReference type="SAM" id="Phobius"/>
    </source>
</evidence>
<feature type="transmembrane region" description="Helical" evidence="9">
    <location>
        <begin position="22"/>
        <end position="41"/>
    </location>
</feature>
<gene>
    <name evidence="10" type="primary">mpdu1</name>
    <name evidence="10" type="ORF">DFA_01072</name>
</gene>
<keyword evidence="3 8" id="KW-0812">Transmembrane</keyword>
<keyword evidence="5 8" id="KW-1133">Transmembrane helix</keyword>
<dbReference type="SMART" id="SM00679">
    <property type="entry name" value="CTNS"/>
    <property type="match status" value="2"/>
</dbReference>
<name>F4PQN0_CACFS</name>
<comment type="subcellular location">
    <subcellularLocation>
        <location evidence="1 8">Membrane</location>
        <topology evidence="1 8">Multi-pass membrane protein</topology>
    </subcellularLocation>
</comment>
<feature type="transmembrane region" description="Helical" evidence="9">
    <location>
        <begin position="112"/>
        <end position="132"/>
    </location>
</feature>